<sequence length="258" mass="27531">MTVSVRDLAVVTRFGGRLYWRDKVALSTSVTLSLGLGIGLPFLMDRVRPGNPEFLLNQHLGVLAMILVIATLNQIAVTLTARRDQLVLKRMRTTGLSDRDILGGEIGNLVVQTTLLTGVVSVALYSLTDLPVPRNPLLYLVFVVAGATVLCLLGAAITAIIPRTEVSAVMTMPFFLLAGFGAGGFGPLLEMLPGWAGTVFGLLPTAAVVEVARVAYAADGTIVGDLRAAAPPALNLAIWAVIGIVVIIRWFRWETRKS</sequence>
<dbReference type="EMBL" id="JAUSQU010000001">
    <property type="protein sequence ID" value="MDP9845333.1"/>
    <property type="molecule type" value="Genomic_DNA"/>
</dbReference>
<feature type="transmembrane region" description="Helical" evidence="5">
    <location>
        <begin position="56"/>
        <end position="81"/>
    </location>
</feature>
<keyword evidence="8" id="KW-1185">Reference proteome</keyword>
<dbReference type="PANTHER" id="PTHR43229:SF2">
    <property type="entry name" value="NODULATION PROTEIN J"/>
    <property type="match status" value="1"/>
</dbReference>
<dbReference type="InterPro" id="IPR013525">
    <property type="entry name" value="ABC2_TM"/>
</dbReference>
<feature type="transmembrane region" description="Helical" evidence="5">
    <location>
        <begin position="24"/>
        <end position="44"/>
    </location>
</feature>
<reference evidence="7 8" key="1">
    <citation type="submission" date="2023-07" db="EMBL/GenBank/DDBJ databases">
        <title>Sequencing the genomes of 1000 actinobacteria strains.</title>
        <authorList>
            <person name="Klenk H.-P."/>
        </authorList>
    </citation>
    <scope>NUCLEOTIDE SEQUENCE [LARGE SCALE GENOMIC DNA]</scope>
    <source>
        <strain evidence="7 8">DSM 46740</strain>
    </source>
</reference>
<evidence type="ECO:0000256" key="4">
    <source>
        <dbReference type="ARBA" id="ARBA00023136"/>
    </source>
</evidence>
<gene>
    <name evidence="7" type="ORF">J2853_004544</name>
</gene>
<dbReference type="RefSeq" id="WP_307560893.1">
    <property type="nucleotide sequence ID" value="NZ_JAUSQU010000001.1"/>
</dbReference>
<accession>A0ABT9QEZ2</accession>
<dbReference type="InterPro" id="IPR051784">
    <property type="entry name" value="Nod_factor_ABC_transporter"/>
</dbReference>
<evidence type="ECO:0000313" key="8">
    <source>
        <dbReference type="Proteomes" id="UP001225356"/>
    </source>
</evidence>
<keyword evidence="4 5" id="KW-0472">Membrane</keyword>
<dbReference type="PANTHER" id="PTHR43229">
    <property type="entry name" value="NODULATION PROTEIN J"/>
    <property type="match status" value="1"/>
</dbReference>
<evidence type="ECO:0000256" key="5">
    <source>
        <dbReference type="SAM" id="Phobius"/>
    </source>
</evidence>
<organism evidence="7 8">
    <name type="scientific">Streptosporangium lutulentum</name>
    <dbReference type="NCBI Taxonomy" id="1461250"/>
    <lineage>
        <taxon>Bacteria</taxon>
        <taxon>Bacillati</taxon>
        <taxon>Actinomycetota</taxon>
        <taxon>Actinomycetes</taxon>
        <taxon>Streptosporangiales</taxon>
        <taxon>Streptosporangiaceae</taxon>
        <taxon>Streptosporangium</taxon>
    </lineage>
</organism>
<dbReference type="Proteomes" id="UP001225356">
    <property type="component" value="Unassembled WGS sequence"/>
</dbReference>
<protein>
    <submittedName>
        <fullName evidence="7">ABC-2 type transport system permease protein</fullName>
    </submittedName>
</protein>
<feature type="transmembrane region" description="Helical" evidence="5">
    <location>
        <begin position="228"/>
        <end position="251"/>
    </location>
</feature>
<comment type="caution">
    <text evidence="7">The sequence shown here is derived from an EMBL/GenBank/DDBJ whole genome shotgun (WGS) entry which is preliminary data.</text>
</comment>
<evidence type="ECO:0000256" key="2">
    <source>
        <dbReference type="ARBA" id="ARBA00022692"/>
    </source>
</evidence>
<comment type="subcellular location">
    <subcellularLocation>
        <location evidence="1">Membrane</location>
        <topology evidence="1">Multi-pass membrane protein</topology>
    </subcellularLocation>
</comment>
<keyword evidence="2 5" id="KW-0812">Transmembrane</keyword>
<evidence type="ECO:0000256" key="1">
    <source>
        <dbReference type="ARBA" id="ARBA00004141"/>
    </source>
</evidence>
<feature type="transmembrane region" description="Helical" evidence="5">
    <location>
        <begin position="137"/>
        <end position="161"/>
    </location>
</feature>
<name>A0ABT9QEZ2_9ACTN</name>
<feature type="transmembrane region" description="Helical" evidence="5">
    <location>
        <begin position="168"/>
        <end position="189"/>
    </location>
</feature>
<evidence type="ECO:0000313" key="7">
    <source>
        <dbReference type="EMBL" id="MDP9845333.1"/>
    </source>
</evidence>
<evidence type="ECO:0000256" key="3">
    <source>
        <dbReference type="ARBA" id="ARBA00022989"/>
    </source>
</evidence>
<feature type="transmembrane region" description="Helical" evidence="5">
    <location>
        <begin position="102"/>
        <end position="125"/>
    </location>
</feature>
<keyword evidence="3 5" id="KW-1133">Transmembrane helix</keyword>
<evidence type="ECO:0000259" key="6">
    <source>
        <dbReference type="Pfam" id="PF01061"/>
    </source>
</evidence>
<dbReference type="Pfam" id="PF01061">
    <property type="entry name" value="ABC2_membrane"/>
    <property type="match status" value="1"/>
</dbReference>
<proteinExistence type="predicted"/>
<feature type="domain" description="ABC-2 type transporter transmembrane" evidence="6">
    <location>
        <begin position="12"/>
        <end position="215"/>
    </location>
</feature>